<protein>
    <submittedName>
        <fullName evidence="2">Uncharacterized protein</fullName>
    </submittedName>
</protein>
<sequence>MGQEESGLMVPGAENPPASPSSDWRYT</sequence>
<dbReference type="EMBL" id="CAJOBI010252155">
    <property type="protein sequence ID" value="CAF5106335.1"/>
    <property type="molecule type" value="Genomic_DNA"/>
</dbReference>
<dbReference type="AlphaFoldDB" id="A0A8S3F7S9"/>
<evidence type="ECO:0000313" key="2">
    <source>
        <dbReference type="EMBL" id="CAF5106335.1"/>
    </source>
</evidence>
<feature type="region of interest" description="Disordered" evidence="1">
    <location>
        <begin position="1"/>
        <end position="27"/>
    </location>
</feature>
<gene>
    <name evidence="2" type="ORF">SMN809_LOCUS61906</name>
</gene>
<organism evidence="2 3">
    <name type="scientific">Rotaria magnacalcarata</name>
    <dbReference type="NCBI Taxonomy" id="392030"/>
    <lineage>
        <taxon>Eukaryota</taxon>
        <taxon>Metazoa</taxon>
        <taxon>Spiralia</taxon>
        <taxon>Gnathifera</taxon>
        <taxon>Rotifera</taxon>
        <taxon>Eurotatoria</taxon>
        <taxon>Bdelloidea</taxon>
        <taxon>Philodinida</taxon>
        <taxon>Philodinidae</taxon>
        <taxon>Rotaria</taxon>
    </lineage>
</organism>
<reference evidence="2" key="1">
    <citation type="submission" date="2021-02" db="EMBL/GenBank/DDBJ databases">
        <authorList>
            <person name="Nowell W R."/>
        </authorList>
    </citation>
    <scope>NUCLEOTIDE SEQUENCE</scope>
</reference>
<feature type="non-terminal residue" evidence="2">
    <location>
        <position position="1"/>
    </location>
</feature>
<dbReference type="Proteomes" id="UP000676336">
    <property type="component" value="Unassembled WGS sequence"/>
</dbReference>
<name>A0A8S3F7S9_9BILA</name>
<evidence type="ECO:0000256" key="1">
    <source>
        <dbReference type="SAM" id="MobiDB-lite"/>
    </source>
</evidence>
<comment type="caution">
    <text evidence="2">The sequence shown here is derived from an EMBL/GenBank/DDBJ whole genome shotgun (WGS) entry which is preliminary data.</text>
</comment>
<evidence type="ECO:0000313" key="3">
    <source>
        <dbReference type="Proteomes" id="UP000676336"/>
    </source>
</evidence>
<accession>A0A8S3F7S9</accession>
<proteinExistence type="predicted"/>